<dbReference type="RefSeq" id="WP_188766764.1">
    <property type="nucleotide sequence ID" value="NZ_BMKK01000005.1"/>
</dbReference>
<keyword evidence="2" id="KW-1185">Reference proteome</keyword>
<evidence type="ECO:0008006" key="3">
    <source>
        <dbReference type="Google" id="ProtNLM"/>
    </source>
</evidence>
<evidence type="ECO:0000313" key="2">
    <source>
        <dbReference type="Proteomes" id="UP000609064"/>
    </source>
</evidence>
<reference evidence="1" key="2">
    <citation type="submission" date="2020-09" db="EMBL/GenBank/DDBJ databases">
        <authorList>
            <person name="Sun Q."/>
            <person name="Zhou Y."/>
        </authorList>
    </citation>
    <scope>NUCLEOTIDE SEQUENCE</scope>
    <source>
        <strain evidence="1">CGMCC 1.15958</strain>
    </source>
</reference>
<accession>A0A916YVP4</accession>
<organism evidence="1 2">
    <name type="scientific">Emticicia aquatilis</name>
    <dbReference type="NCBI Taxonomy" id="1537369"/>
    <lineage>
        <taxon>Bacteria</taxon>
        <taxon>Pseudomonadati</taxon>
        <taxon>Bacteroidota</taxon>
        <taxon>Cytophagia</taxon>
        <taxon>Cytophagales</taxon>
        <taxon>Leadbetterellaceae</taxon>
        <taxon>Emticicia</taxon>
    </lineage>
</organism>
<dbReference type="Proteomes" id="UP000609064">
    <property type="component" value="Unassembled WGS sequence"/>
</dbReference>
<dbReference type="InterPro" id="IPR009921">
    <property type="entry name" value="YehS-like"/>
</dbReference>
<dbReference type="PANTHER" id="PTHR37805">
    <property type="entry name" value="CYTOPLASMIC PROTEIN-RELATED"/>
    <property type="match status" value="1"/>
</dbReference>
<dbReference type="PANTHER" id="PTHR37805:SF1">
    <property type="entry name" value="CYTOPLASMIC PROTEIN"/>
    <property type="match status" value="1"/>
</dbReference>
<dbReference type="AlphaFoldDB" id="A0A916YVP4"/>
<dbReference type="Pfam" id="PF07308">
    <property type="entry name" value="DUF1456"/>
    <property type="match status" value="1"/>
</dbReference>
<comment type="caution">
    <text evidence="1">The sequence shown here is derived from an EMBL/GenBank/DDBJ whole genome shotgun (WGS) entry which is preliminary data.</text>
</comment>
<evidence type="ECO:0000313" key="1">
    <source>
        <dbReference type="EMBL" id="GGD62578.1"/>
    </source>
</evidence>
<sequence length="94" mass="10735">MSNNDILKKLRVALQLRDDQIVEILKLANFNASKAEIGAFFRDKEHPNFKPCGDQILRKFLDGLIIHLRGPKEDKKPSIIKSNILVQDPKTPTK</sequence>
<gene>
    <name evidence="1" type="ORF">GCM10011514_28360</name>
</gene>
<protein>
    <recommendedName>
        <fullName evidence="3">DUF1456 family protein</fullName>
    </recommendedName>
</protein>
<proteinExistence type="predicted"/>
<name>A0A916YVP4_9BACT</name>
<dbReference type="EMBL" id="BMKK01000005">
    <property type="protein sequence ID" value="GGD62578.1"/>
    <property type="molecule type" value="Genomic_DNA"/>
</dbReference>
<reference evidence="1" key="1">
    <citation type="journal article" date="2014" name="Int. J. Syst. Evol. Microbiol.">
        <title>Complete genome sequence of Corynebacterium casei LMG S-19264T (=DSM 44701T), isolated from a smear-ripened cheese.</title>
        <authorList>
            <consortium name="US DOE Joint Genome Institute (JGI-PGF)"/>
            <person name="Walter F."/>
            <person name="Albersmeier A."/>
            <person name="Kalinowski J."/>
            <person name="Ruckert C."/>
        </authorList>
    </citation>
    <scope>NUCLEOTIDE SEQUENCE</scope>
    <source>
        <strain evidence="1">CGMCC 1.15958</strain>
    </source>
</reference>